<dbReference type="PANTHER" id="PTHR24282">
    <property type="entry name" value="CYTOCHROME P450 FAMILY MEMBER"/>
    <property type="match status" value="1"/>
</dbReference>
<name>A0A433DJA2_9FUNG</name>
<keyword evidence="9" id="KW-0408">Iron</keyword>
<comment type="similarity">
    <text evidence="3">Belongs to the cytochrome P450 family.</text>
</comment>
<dbReference type="Proteomes" id="UP000268093">
    <property type="component" value="Unassembled WGS sequence"/>
</dbReference>
<evidence type="ECO:0000313" key="13">
    <source>
        <dbReference type="EMBL" id="RUP50861.1"/>
    </source>
</evidence>
<dbReference type="GO" id="GO:0005506">
    <property type="term" value="F:iron ion binding"/>
    <property type="evidence" value="ECO:0007669"/>
    <property type="project" value="InterPro"/>
</dbReference>
<feature type="transmembrane region" description="Helical" evidence="12">
    <location>
        <begin position="23"/>
        <end position="43"/>
    </location>
</feature>
<keyword evidence="11 12" id="KW-0472">Membrane</keyword>
<dbReference type="PRINTS" id="PR00464">
    <property type="entry name" value="EP450II"/>
</dbReference>
<dbReference type="Gene3D" id="1.10.630.10">
    <property type="entry name" value="Cytochrome P450"/>
    <property type="match status" value="1"/>
</dbReference>
<evidence type="ECO:0000256" key="10">
    <source>
        <dbReference type="ARBA" id="ARBA00023033"/>
    </source>
</evidence>
<dbReference type="GO" id="GO:0004497">
    <property type="term" value="F:monooxygenase activity"/>
    <property type="evidence" value="ECO:0007669"/>
    <property type="project" value="UniProtKB-KW"/>
</dbReference>
<evidence type="ECO:0000256" key="7">
    <source>
        <dbReference type="ARBA" id="ARBA00022989"/>
    </source>
</evidence>
<dbReference type="OrthoDB" id="1470350at2759"/>
<sequence>MSQHIVDLIVASQENLTTLSADYGAYAGYIAAAVTATAVYYLYGKFTVPRQLRHLPNIPFSKTGAAMWRGEAIDITQKQLYLPAYGDHGILVMFSTDAENSSLTARLFGRSNIVFQNGDHWKRHRKIANPAFHRSMPVQLFGALTQALFKKFEADGNRVDVHDYLQRFSLDAIGKAGFGFDFNSIDDTESKWTKIYGDIRAGTSVPLFLLFPVLEQRFLWAFQHRRNLHQKMDQLDKLFMEVIGKKKQAIEQKEYEETFVADNEKDLLTLMIEANLTEQEGKGLSDSELRDNLAIFFAAVRKYEWSLPVDSIHRDGLKLNPKKLGSLEPVNLIVDFHPRY</sequence>
<accession>A0A433DJA2</accession>
<keyword evidence="6" id="KW-0479">Metal-binding</keyword>
<evidence type="ECO:0000256" key="2">
    <source>
        <dbReference type="ARBA" id="ARBA00004370"/>
    </source>
</evidence>
<evidence type="ECO:0000256" key="6">
    <source>
        <dbReference type="ARBA" id="ARBA00022723"/>
    </source>
</evidence>
<evidence type="ECO:0000256" key="3">
    <source>
        <dbReference type="ARBA" id="ARBA00010617"/>
    </source>
</evidence>
<evidence type="ECO:0000256" key="12">
    <source>
        <dbReference type="SAM" id="Phobius"/>
    </source>
</evidence>
<dbReference type="PANTHER" id="PTHR24282:SF211">
    <property type="entry name" value="CYTOCHROME P450-RELATED"/>
    <property type="match status" value="1"/>
</dbReference>
<dbReference type="InterPro" id="IPR050665">
    <property type="entry name" value="Cytochrome_P450_Monooxygen"/>
</dbReference>
<evidence type="ECO:0000256" key="5">
    <source>
        <dbReference type="ARBA" id="ARBA00022692"/>
    </source>
</evidence>
<comment type="subcellular location">
    <subcellularLocation>
        <location evidence="2">Membrane</location>
    </subcellularLocation>
</comment>
<organism evidence="13 14">
    <name type="scientific">Jimgerdemannia flammicorona</name>
    <dbReference type="NCBI Taxonomy" id="994334"/>
    <lineage>
        <taxon>Eukaryota</taxon>
        <taxon>Fungi</taxon>
        <taxon>Fungi incertae sedis</taxon>
        <taxon>Mucoromycota</taxon>
        <taxon>Mucoromycotina</taxon>
        <taxon>Endogonomycetes</taxon>
        <taxon>Endogonales</taxon>
        <taxon>Endogonaceae</taxon>
        <taxon>Jimgerdemannia</taxon>
    </lineage>
</organism>
<proteinExistence type="inferred from homology"/>
<dbReference type="InterPro" id="IPR001128">
    <property type="entry name" value="Cyt_P450"/>
</dbReference>
<keyword evidence="4" id="KW-0349">Heme</keyword>
<protein>
    <submittedName>
        <fullName evidence="13">Cytochrome P450</fullName>
    </submittedName>
</protein>
<reference evidence="13 14" key="1">
    <citation type="journal article" date="2018" name="New Phytol.">
        <title>Phylogenomics of Endogonaceae and evolution of mycorrhizas within Mucoromycota.</title>
        <authorList>
            <person name="Chang Y."/>
            <person name="Desiro A."/>
            <person name="Na H."/>
            <person name="Sandor L."/>
            <person name="Lipzen A."/>
            <person name="Clum A."/>
            <person name="Barry K."/>
            <person name="Grigoriev I.V."/>
            <person name="Martin F.M."/>
            <person name="Stajich J.E."/>
            <person name="Smith M.E."/>
            <person name="Bonito G."/>
            <person name="Spatafora J.W."/>
        </authorList>
    </citation>
    <scope>NUCLEOTIDE SEQUENCE [LARGE SCALE GENOMIC DNA]</scope>
    <source>
        <strain evidence="13 14">GMNB39</strain>
    </source>
</reference>
<dbReference type="GO" id="GO:0016020">
    <property type="term" value="C:membrane"/>
    <property type="evidence" value="ECO:0007669"/>
    <property type="project" value="UniProtKB-SubCell"/>
</dbReference>
<dbReference type="GO" id="GO:0016705">
    <property type="term" value="F:oxidoreductase activity, acting on paired donors, with incorporation or reduction of molecular oxygen"/>
    <property type="evidence" value="ECO:0007669"/>
    <property type="project" value="InterPro"/>
</dbReference>
<keyword evidence="14" id="KW-1185">Reference proteome</keyword>
<dbReference type="AlphaFoldDB" id="A0A433DJA2"/>
<evidence type="ECO:0000313" key="14">
    <source>
        <dbReference type="Proteomes" id="UP000268093"/>
    </source>
</evidence>
<evidence type="ECO:0000256" key="4">
    <source>
        <dbReference type="ARBA" id="ARBA00022617"/>
    </source>
</evidence>
<dbReference type="SUPFAM" id="SSF48264">
    <property type="entry name" value="Cytochrome P450"/>
    <property type="match status" value="1"/>
</dbReference>
<evidence type="ECO:0000256" key="8">
    <source>
        <dbReference type="ARBA" id="ARBA00023002"/>
    </source>
</evidence>
<comment type="cofactor">
    <cofactor evidence="1">
        <name>heme</name>
        <dbReference type="ChEBI" id="CHEBI:30413"/>
    </cofactor>
</comment>
<evidence type="ECO:0000256" key="11">
    <source>
        <dbReference type="ARBA" id="ARBA00023136"/>
    </source>
</evidence>
<gene>
    <name evidence="13" type="ORF">BC936DRAFT_137372</name>
</gene>
<keyword evidence="5 12" id="KW-0812">Transmembrane</keyword>
<comment type="caution">
    <text evidence="13">The sequence shown here is derived from an EMBL/GenBank/DDBJ whole genome shotgun (WGS) entry which is preliminary data.</text>
</comment>
<keyword evidence="10" id="KW-0503">Monooxygenase</keyword>
<dbReference type="Pfam" id="PF00067">
    <property type="entry name" value="p450"/>
    <property type="match status" value="1"/>
</dbReference>
<dbReference type="GO" id="GO:0020037">
    <property type="term" value="F:heme binding"/>
    <property type="evidence" value="ECO:0007669"/>
    <property type="project" value="InterPro"/>
</dbReference>
<evidence type="ECO:0000256" key="9">
    <source>
        <dbReference type="ARBA" id="ARBA00023004"/>
    </source>
</evidence>
<dbReference type="InterPro" id="IPR036396">
    <property type="entry name" value="Cyt_P450_sf"/>
</dbReference>
<keyword evidence="7 12" id="KW-1133">Transmembrane helix</keyword>
<dbReference type="EMBL" id="RBNI01001130">
    <property type="protein sequence ID" value="RUP50861.1"/>
    <property type="molecule type" value="Genomic_DNA"/>
</dbReference>
<evidence type="ECO:0000256" key="1">
    <source>
        <dbReference type="ARBA" id="ARBA00001971"/>
    </source>
</evidence>
<keyword evidence="8" id="KW-0560">Oxidoreductase</keyword>
<dbReference type="InterPro" id="IPR002402">
    <property type="entry name" value="Cyt_P450_E_grp-II"/>
</dbReference>